<comment type="caution">
    <text evidence="2">The sequence shown here is derived from an EMBL/GenBank/DDBJ whole genome shotgun (WGS) entry which is preliminary data.</text>
</comment>
<organism evidence="2 5">
    <name type="scientific">Acidovorax delafieldii</name>
    <name type="common">Pseudomonas delafieldii</name>
    <dbReference type="NCBI Taxonomy" id="47920"/>
    <lineage>
        <taxon>Bacteria</taxon>
        <taxon>Pseudomonadati</taxon>
        <taxon>Pseudomonadota</taxon>
        <taxon>Betaproteobacteria</taxon>
        <taxon>Burkholderiales</taxon>
        <taxon>Comamonadaceae</taxon>
        <taxon>Acidovorax</taxon>
    </lineage>
</organism>
<gene>
    <name evidence="2" type="ORF">J2W88_000644</name>
    <name evidence="3" type="ORF">J2W93_000645</name>
</gene>
<feature type="compositionally biased region" description="Gly residues" evidence="1">
    <location>
        <begin position="53"/>
        <end position="65"/>
    </location>
</feature>
<dbReference type="Pfam" id="PF08811">
    <property type="entry name" value="DUF1800"/>
    <property type="match status" value="1"/>
</dbReference>
<proteinExistence type="predicted"/>
<dbReference type="EMBL" id="JAVDTS010000001">
    <property type="protein sequence ID" value="MDR6835824.1"/>
    <property type="molecule type" value="Genomic_DNA"/>
</dbReference>
<keyword evidence="4" id="KW-1185">Reference proteome</keyword>
<dbReference type="Proteomes" id="UP001253458">
    <property type="component" value="Unassembled WGS sequence"/>
</dbReference>
<dbReference type="PANTHER" id="PTHR43737">
    <property type="entry name" value="BLL7424 PROTEIN"/>
    <property type="match status" value="1"/>
</dbReference>
<dbReference type="RefSeq" id="WP_209816503.1">
    <property type="nucleotide sequence ID" value="NZ_JAVDTL010000001.1"/>
</dbReference>
<sequence>MTHPYEETLTTAVAEAPEGQPLPNASTATSSRAHAPLLTTLFASTALAACGGGGGDSTPGTGAPGTPGTPAPTTPSLGNYAHPSATSDNEAARFLLQAQFSASTAEIAALRATTYADWLESQFNAGPSQGGWDWLNQRGYADISNDTAYYDNSYPADHMIWYQLMKSPDGLRKRVALALSEICVVSLSGVDITWRCHAMAWYWDQLVNNAFGNYRSVLENVTLNAAMGYYLNTRGNQKENPATGRQPDENYAREVMQLMSIGLVELNIDGTPKKDGSGKPIDSYTMNDVTNLARVFTGYDYDQTQNVPTTVPGTTRVVSNTTFARLPMALNASRHSTLAATFLGTTIPANTPGAAALKTALDTLFNHPNVGPFIGKQLIQRLVTSNPSPAYVARVAAAFNNNGAGVRGDLRAVVKAILLDDEARSPAGLTQSGFGKLREPMLRFVQWGRTFGINSAQGSWKIGDLSDPGSRLGQSPLRSPSVFNFFRPGYIPPSTALAAAGAVAPEFQLVNESSVGGYLNYMQGVIRNGIYVNAPELPNNASTSNNGYDIKATYTNELAIVTDADALVARINLLMCAGQLSAATVKLIADALKATPVTNASTDSVKLDRVAAAVFLVMASAEYLVQK</sequence>
<evidence type="ECO:0000313" key="5">
    <source>
        <dbReference type="Proteomes" id="UP001253458"/>
    </source>
</evidence>
<dbReference type="PANTHER" id="PTHR43737:SF1">
    <property type="entry name" value="DUF1501 DOMAIN-CONTAINING PROTEIN"/>
    <property type="match status" value="1"/>
</dbReference>
<feature type="region of interest" description="Disordered" evidence="1">
    <location>
        <begin position="53"/>
        <end position="84"/>
    </location>
</feature>
<evidence type="ECO:0000256" key="1">
    <source>
        <dbReference type="SAM" id="MobiDB-lite"/>
    </source>
</evidence>
<dbReference type="AlphaFoldDB" id="A0AAJ2C420"/>
<feature type="region of interest" description="Disordered" evidence="1">
    <location>
        <begin position="1"/>
        <end position="31"/>
    </location>
</feature>
<evidence type="ECO:0000313" key="4">
    <source>
        <dbReference type="Proteomes" id="UP001249076"/>
    </source>
</evidence>
<reference evidence="2 4" key="1">
    <citation type="submission" date="2023-07" db="EMBL/GenBank/DDBJ databases">
        <title>Sorghum-associated microbial communities from plants grown in Nebraska, USA.</title>
        <authorList>
            <person name="Schachtman D."/>
        </authorList>
    </citation>
    <scope>NUCLEOTIDE SEQUENCE</scope>
    <source>
        <strain evidence="3 4">BE105</strain>
        <strain evidence="2">BE69</strain>
    </source>
</reference>
<dbReference type="InterPro" id="IPR014917">
    <property type="entry name" value="DUF1800"/>
</dbReference>
<protein>
    <submittedName>
        <fullName evidence="2">Uncharacterized protein (DUF1800 family)</fullName>
    </submittedName>
</protein>
<evidence type="ECO:0000313" key="2">
    <source>
        <dbReference type="EMBL" id="MDR6765386.1"/>
    </source>
</evidence>
<dbReference type="Proteomes" id="UP001249076">
    <property type="component" value="Unassembled WGS sequence"/>
</dbReference>
<dbReference type="EMBL" id="JAVDTL010000001">
    <property type="protein sequence ID" value="MDR6765386.1"/>
    <property type="molecule type" value="Genomic_DNA"/>
</dbReference>
<evidence type="ECO:0000313" key="3">
    <source>
        <dbReference type="EMBL" id="MDR6835824.1"/>
    </source>
</evidence>
<name>A0AAJ2C420_ACIDE</name>
<accession>A0AAJ2C420</accession>